<gene>
    <name evidence="2" type="ORF">H9X54_001870</name>
</gene>
<keyword evidence="1" id="KW-0732">Signal</keyword>
<feature type="signal peptide" evidence="1">
    <location>
        <begin position="1"/>
        <end position="20"/>
    </location>
</feature>
<dbReference type="Gene3D" id="2.80.10.50">
    <property type="match status" value="3"/>
</dbReference>
<dbReference type="InterPro" id="IPR021655">
    <property type="entry name" value="Put_metal-bd"/>
</dbReference>
<dbReference type="RefSeq" id="WP_262896762.1">
    <property type="nucleotide sequence ID" value="NZ_JACSOD020000372.1"/>
</dbReference>
<name>A0ABS2CSV1_9FLAO</name>
<protein>
    <recommendedName>
        <fullName evidence="4">Delta-60 repeat domain-containing protein</fullName>
    </recommendedName>
</protein>
<dbReference type="InterPro" id="IPR013431">
    <property type="entry name" value="Delta_60_rpt"/>
</dbReference>
<dbReference type="InterPro" id="IPR011050">
    <property type="entry name" value="Pectin_lyase_fold/virulence"/>
</dbReference>
<dbReference type="Pfam" id="PF11617">
    <property type="entry name" value="Cu-binding_MopE"/>
    <property type="match status" value="1"/>
</dbReference>
<dbReference type="SUPFAM" id="SSF51126">
    <property type="entry name" value="Pectin lyase-like"/>
    <property type="match status" value="1"/>
</dbReference>
<sequence>MKKNYFYLCILFLMSFLLNAQPGANDNTFNITVGEFFNSGANDNVITSVIQSDGKIIIGGSFTNYNGIPINRIARLNTDGSLDTTFNTGSGANIHVSTSAVQPDGKIIIGGFFTSFNGSSINRIARLNSDGSLDTTFNTGSGANNTVWNTAVQPDDKIIVVGEFISFNGTTRNRIARLNPDGSVDTTFNTGSGANNIIYTTVVQPDGKIIIGGDFTSFNGTSKNRIARLNTDGSLDTTFNPGSETNSIIYTAAVQPDGKIIIGGFFTSLNGIIRNYIARLNPDGSLDTTFNPSSGAYSVIYTTAVQPDGKIIIGGNFTNFNGSTRICIARLNSDGSLDTTFNPGSGANNTVRTTAVQLDGKIIIGGDFTQYNGITRNRIARLLNAITPVPDSNGILYVKKNSSGNGSSWNDALGDLAEALSAAENNPTITQIWVAQGSYESVGTGLKMRNNLTILGGFPSNGNPNLSDRNWNIYPTVITGNGVRRVFNNGFFNAEALNNTAILDGFTIQNGYNNVSGAGMYLFNASPIFRNLVFENNLLASGGNGGGAIFCRESSPVISNVIFRNNSAANGAGMFNFNANPTLENVTFENNLASNSGGGLYNFNSSPVVSNADFAFNEAGSGGGIYNNGGNPTYFNVTIHNNISNGFNGAGAGIYNQSSNASFTNALIYKNTSQGNTSSYGGGISSHDTTLNLTNVTLADNTASVGSTCYNFYSTVVVKNSILKGTYFNDTQSNMSFSNSNFSWDVFTTNVTLVTSNIVNQDPLFVNPTENDYSLTSSSPLLDAGRNTFFENLTNSSIDILGNPRVFNLNQFGIIDMGAIEYQGLCDGALTFFKDNDNDGYGTDNESVLACTQPVGYAALSGDCNDNNPAVNPGATEVCWNGIDDDCDGLQSEGCSPVVVNMATANNTTLPSFAIAVSAQPYSYAGST</sequence>
<evidence type="ECO:0000313" key="2">
    <source>
        <dbReference type="EMBL" id="MBM6498048.1"/>
    </source>
</evidence>
<evidence type="ECO:0008006" key="4">
    <source>
        <dbReference type="Google" id="ProtNLM"/>
    </source>
</evidence>
<dbReference type="Pfam" id="PF17164">
    <property type="entry name" value="DUF5122"/>
    <property type="match status" value="7"/>
</dbReference>
<dbReference type="Proteomes" id="UP000759529">
    <property type="component" value="Unassembled WGS sequence"/>
</dbReference>
<accession>A0ABS2CSV1</accession>
<feature type="chain" id="PRO_5046188167" description="Delta-60 repeat domain-containing protein" evidence="1">
    <location>
        <begin position="21"/>
        <end position="928"/>
    </location>
</feature>
<dbReference type="InterPro" id="IPR012334">
    <property type="entry name" value="Pectin_lyas_fold"/>
</dbReference>
<proteinExistence type="predicted"/>
<dbReference type="SUPFAM" id="SSF63829">
    <property type="entry name" value="Calcium-dependent phosphotriesterase"/>
    <property type="match status" value="1"/>
</dbReference>
<keyword evidence="3" id="KW-1185">Reference proteome</keyword>
<dbReference type="EMBL" id="JACSOD020000372">
    <property type="protein sequence ID" value="MBM6498048.1"/>
    <property type="molecule type" value="Genomic_DNA"/>
</dbReference>
<dbReference type="Gene3D" id="2.160.20.10">
    <property type="entry name" value="Single-stranded right-handed beta-helix, Pectin lyase-like"/>
    <property type="match status" value="1"/>
</dbReference>
<reference evidence="2 3" key="1">
    <citation type="submission" date="2021-02" db="EMBL/GenBank/DDBJ databases">
        <authorList>
            <person name="Jung H.S."/>
            <person name="Chun B.H."/>
            <person name="Jeon C.O."/>
        </authorList>
    </citation>
    <scope>NUCLEOTIDE SEQUENCE [LARGE SCALE GENOMIC DNA]</scope>
    <source>
        <strain evidence="2 3">LMG 25203</strain>
    </source>
</reference>
<comment type="caution">
    <text evidence="2">The sequence shown here is derived from an EMBL/GenBank/DDBJ whole genome shotgun (WGS) entry which is preliminary data.</text>
</comment>
<evidence type="ECO:0000313" key="3">
    <source>
        <dbReference type="Proteomes" id="UP000759529"/>
    </source>
</evidence>
<feature type="non-terminal residue" evidence="2">
    <location>
        <position position="928"/>
    </location>
</feature>
<evidence type="ECO:0000256" key="1">
    <source>
        <dbReference type="SAM" id="SignalP"/>
    </source>
</evidence>
<dbReference type="NCBIfam" id="TIGR02608">
    <property type="entry name" value="delta_60_rpt"/>
    <property type="match status" value="6"/>
</dbReference>
<organism evidence="2 3">
    <name type="scientific">Flavobacterium macrobrachii</name>
    <dbReference type="NCBI Taxonomy" id="591204"/>
    <lineage>
        <taxon>Bacteria</taxon>
        <taxon>Pseudomonadati</taxon>
        <taxon>Bacteroidota</taxon>
        <taxon>Flavobacteriia</taxon>
        <taxon>Flavobacteriales</taxon>
        <taxon>Flavobacteriaceae</taxon>
        <taxon>Flavobacterium</taxon>
    </lineage>
</organism>